<dbReference type="InterPro" id="IPR036428">
    <property type="entry name" value="PCD_sf"/>
</dbReference>
<gene>
    <name evidence="5" type="ORF">GCM10022416_34290</name>
</gene>
<evidence type="ECO:0000256" key="2">
    <source>
        <dbReference type="ARBA" id="ARBA00006472"/>
    </source>
</evidence>
<dbReference type="EC" id="4.2.1.96" evidence="4"/>
<sequence>MGTVPGGTGTVPTGVSGRVMRQRGRQAMSDRLDDSAVAARLQDLPGWARDGDRIHRSFTAPSFMAGIDLVGEVARAAEEADHHPDIDIRWRTVTFTLTTHSAGGLTERDFALAARIDQAAARHGAR</sequence>
<organism evidence="5 6">
    <name type="scientific">Actinomadura keratinilytica</name>
    <dbReference type="NCBI Taxonomy" id="547461"/>
    <lineage>
        <taxon>Bacteria</taxon>
        <taxon>Bacillati</taxon>
        <taxon>Actinomycetota</taxon>
        <taxon>Actinomycetes</taxon>
        <taxon>Streptosporangiales</taxon>
        <taxon>Thermomonosporaceae</taxon>
        <taxon>Actinomadura</taxon>
    </lineage>
</organism>
<proteinExistence type="inferred from homology"/>
<dbReference type="InterPro" id="IPR001533">
    <property type="entry name" value="Pterin_deHydtase"/>
</dbReference>
<dbReference type="PANTHER" id="PTHR12599:SF0">
    <property type="entry name" value="PTERIN-4-ALPHA-CARBINOLAMINE DEHYDRATASE"/>
    <property type="match status" value="1"/>
</dbReference>
<protein>
    <recommendedName>
        <fullName evidence="4">Putative pterin-4-alpha-carbinolamine dehydratase</fullName>
        <shortName evidence="4">PHS</shortName>
        <ecNumber evidence="4">4.2.1.96</ecNumber>
    </recommendedName>
    <alternativeName>
        <fullName evidence="4">4-alpha-hydroxy-tetrahydropterin dehydratase</fullName>
    </alternativeName>
    <alternativeName>
        <fullName evidence="4">Pterin carbinolamine dehydratase</fullName>
        <shortName evidence="4">PCD</shortName>
    </alternativeName>
</protein>
<reference evidence="6" key="1">
    <citation type="journal article" date="2019" name="Int. J. Syst. Evol. Microbiol.">
        <title>The Global Catalogue of Microorganisms (GCM) 10K type strain sequencing project: providing services to taxonomists for standard genome sequencing and annotation.</title>
        <authorList>
            <consortium name="The Broad Institute Genomics Platform"/>
            <consortium name="The Broad Institute Genome Sequencing Center for Infectious Disease"/>
            <person name="Wu L."/>
            <person name="Ma J."/>
        </authorList>
    </citation>
    <scope>NUCLEOTIDE SEQUENCE [LARGE SCALE GENOMIC DNA]</scope>
    <source>
        <strain evidence="6">JCM 17316</strain>
    </source>
</reference>
<comment type="similarity">
    <text evidence="2 4">Belongs to the pterin-4-alpha-carbinolamine dehydratase family.</text>
</comment>
<keyword evidence="3 4" id="KW-0456">Lyase</keyword>
<dbReference type="SUPFAM" id="SSF55248">
    <property type="entry name" value="PCD-like"/>
    <property type="match status" value="1"/>
</dbReference>
<dbReference type="Pfam" id="PF01329">
    <property type="entry name" value="Pterin_4a"/>
    <property type="match status" value="1"/>
</dbReference>
<dbReference type="NCBIfam" id="NF002017">
    <property type="entry name" value="PRK00823.1-2"/>
    <property type="match status" value="1"/>
</dbReference>
<dbReference type="PANTHER" id="PTHR12599">
    <property type="entry name" value="PTERIN-4-ALPHA-CARBINOLAMINE DEHYDRATASE"/>
    <property type="match status" value="1"/>
</dbReference>
<evidence type="ECO:0000256" key="3">
    <source>
        <dbReference type="ARBA" id="ARBA00023239"/>
    </source>
</evidence>
<evidence type="ECO:0000313" key="6">
    <source>
        <dbReference type="Proteomes" id="UP001500266"/>
    </source>
</evidence>
<dbReference type="Proteomes" id="UP001500266">
    <property type="component" value="Unassembled WGS sequence"/>
</dbReference>
<comment type="catalytic activity">
    <reaction evidence="1 4">
        <text>(4aS,6R)-4a-hydroxy-L-erythro-5,6,7,8-tetrahydrobiopterin = (6R)-L-erythro-6,7-dihydrobiopterin + H2O</text>
        <dbReference type="Rhea" id="RHEA:11920"/>
        <dbReference type="ChEBI" id="CHEBI:15377"/>
        <dbReference type="ChEBI" id="CHEBI:15642"/>
        <dbReference type="ChEBI" id="CHEBI:43120"/>
        <dbReference type="EC" id="4.2.1.96"/>
    </reaction>
</comment>
<evidence type="ECO:0000256" key="4">
    <source>
        <dbReference type="HAMAP-Rule" id="MF_00434"/>
    </source>
</evidence>
<dbReference type="CDD" id="cd00488">
    <property type="entry name" value="PCD_DCoH"/>
    <property type="match status" value="1"/>
</dbReference>
<comment type="caution">
    <text evidence="5">The sequence shown here is derived from an EMBL/GenBank/DDBJ whole genome shotgun (WGS) entry which is preliminary data.</text>
</comment>
<evidence type="ECO:0000256" key="1">
    <source>
        <dbReference type="ARBA" id="ARBA00001554"/>
    </source>
</evidence>
<evidence type="ECO:0000313" key="5">
    <source>
        <dbReference type="EMBL" id="GAA4143988.1"/>
    </source>
</evidence>
<keyword evidence="6" id="KW-1185">Reference proteome</keyword>
<dbReference type="EMBL" id="BAABDO010000049">
    <property type="protein sequence ID" value="GAA4143988.1"/>
    <property type="molecule type" value="Genomic_DNA"/>
</dbReference>
<name>A0ABP7YZ43_9ACTN</name>
<dbReference type="Gene3D" id="3.30.1360.20">
    <property type="entry name" value="Transcriptional coactivator/pterin dehydratase"/>
    <property type="match status" value="1"/>
</dbReference>
<dbReference type="HAMAP" id="MF_00434">
    <property type="entry name" value="Pterin_4_alpha"/>
    <property type="match status" value="1"/>
</dbReference>
<accession>A0ABP7YZ43</accession>